<keyword evidence="2" id="KW-0812">Transmembrane</keyword>
<evidence type="ECO:0000256" key="2">
    <source>
        <dbReference type="SAM" id="Phobius"/>
    </source>
</evidence>
<accession>A0ABU5EZ08</accession>
<protein>
    <submittedName>
        <fullName evidence="3">Uncharacterized protein</fullName>
    </submittedName>
</protein>
<sequence length="488" mass="50947">MPIRFRCPGCTGRLSIATRKAGATVVCPNCGAAATAPGAEPEAAPDPERREVDAPPRGARTALAATVAAVLLCAGVALVLFVALRKPGGSAGEQARSAPRAEPQPAAAQVVPEPPSVARPAPNAPIGDAEAQPPAFTQAPVPHAPVQQPHAPQPQVVPQSQLSPQPQPAVPPVPQPPVPAPAQRPPLDRFGNPVGPEQGLARDGEFKGTKILFWCAFQNAGNVFFGPTNPLWKALEDKGFVVRRAFGRFDPRWLKEADQLWVVSSGRLELPAGVTPELLVEAMGLLPAGAAPSGLTPAEYQFVVRATLDVAFSPRHALDERGYAAIEAFVKAGKGVCLLADDEPFTAEADELARRLFGARVSGNYHADKVAAVRGRGFTPAEVRRFGGQFEVEPHPLLTGVNFLFEGITVSHVGPAAGLEAALAASDGKTLIAVSKDPARRVAIDCGFTRYCHGPTEGTSYIVKTPGTVRLGQNVAAYLAGKGAPKGP</sequence>
<feature type="transmembrane region" description="Helical" evidence="2">
    <location>
        <begin position="62"/>
        <end position="84"/>
    </location>
</feature>
<gene>
    <name evidence="3" type="ORF">R5W23_006043</name>
</gene>
<evidence type="ECO:0000256" key="1">
    <source>
        <dbReference type="SAM" id="MobiDB-lite"/>
    </source>
</evidence>
<dbReference type="Proteomes" id="UP001272242">
    <property type="component" value="Unassembled WGS sequence"/>
</dbReference>
<keyword evidence="2" id="KW-1133">Transmembrane helix</keyword>
<evidence type="ECO:0000313" key="4">
    <source>
        <dbReference type="Proteomes" id="UP001272242"/>
    </source>
</evidence>
<organism evidence="3 4">
    <name type="scientific">Gemmata algarum</name>
    <dbReference type="NCBI Taxonomy" id="2975278"/>
    <lineage>
        <taxon>Bacteria</taxon>
        <taxon>Pseudomonadati</taxon>
        <taxon>Planctomycetota</taxon>
        <taxon>Planctomycetia</taxon>
        <taxon>Gemmatales</taxon>
        <taxon>Gemmataceae</taxon>
        <taxon>Gemmata</taxon>
    </lineage>
</organism>
<name>A0ABU5EZ08_9BACT</name>
<feature type="compositionally biased region" description="Pro residues" evidence="1">
    <location>
        <begin position="165"/>
        <end position="184"/>
    </location>
</feature>
<feature type="region of interest" description="Disordered" evidence="1">
    <location>
        <begin position="89"/>
        <end position="194"/>
    </location>
</feature>
<feature type="compositionally biased region" description="Low complexity" evidence="1">
    <location>
        <begin position="94"/>
        <end position="111"/>
    </location>
</feature>
<proteinExistence type="predicted"/>
<comment type="caution">
    <text evidence="3">The sequence shown here is derived from an EMBL/GenBank/DDBJ whole genome shotgun (WGS) entry which is preliminary data.</text>
</comment>
<dbReference type="RefSeq" id="WP_320685738.1">
    <property type="nucleotide sequence ID" value="NZ_JAXBLV010000066.1"/>
</dbReference>
<reference evidence="4" key="1">
    <citation type="journal article" date="2023" name="Mar. Drugs">
        <title>Gemmata algarum, a Novel Planctomycete Isolated from an Algal Mat, Displays Antimicrobial Activity.</title>
        <authorList>
            <person name="Kumar G."/>
            <person name="Kallscheuer N."/>
            <person name="Kashif M."/>
            <person name="Ahamad S."/>
            <person name="Jagadeeshwari U."/>
            <person name="Pannikurungottu S."/>
            <person name="Haufschild T."/>
            <person name="Kabuu M."/>
            <person name="Sasikala C."/>
            <person name="Jogler C."/>
            <person name="Ramana C."/>
        </authorList>
    </citation>
    <scope>NUCLEOTIDE SEQUENCE [LARGE SCALE GENOMIC DNA]</scope>
    <source>
        <strain evidence="4">JC673</strain>
    </source>
</reference>
<feature type="region of interest" description="Disordered" evidence="1">
    <location>
        <begin position="35"/>
        <end position="54"/>
    </location>
</feature>
<dbReference type="EMBL" id="JAXBLV010000066">
    <property type="protein sequence ID" value="MDY3558869.1"/>
    <property type="molecule type" value="Genomic_DNA"/>
</dbReference>
<evidence type="ECO:0000313" key="3">
    <source>
        <dbReference type="EMBL" id="MDY3558869.1"/>
    </source>
</evidence>
<keyword evidence="4" id="KW-1185">Reference proteome</keyword>
<feature type="compositionally biased region" description="Low complexity" evidence="1">
    <location>
        <begin position="138"/>
        <end position="164"/>
    </location>
</feature>
<keyword evidence="2" id="KW-0472">Membrane</keyword>